<keyword evidence="1" id="KW-0175">Coiled coil</keyword>
<name>A0A8N4IGZ8_ELAGV</name>
<keyword evidence="3" id="KW-1185">Reference proteome</keyword>
<dbReference type="OrthoDB" id="1898154at2759"/>
<proteinExistence type="predicted"/>
<dbReference type="Pfam" id="PF11955">
    <property type="entry name" value="PORR"/>
    <property type="match status" value="1"/>
</dbReference>
<dbReference type="Proteomes" id="UP000504607">
    <property type="component" value="Chromosome 14"/>
</dbReference>
<dbReference type="RefSeq" id="XP_029124020.1">
    <property type="nucleotide sequence ID" value="XM_029268187.1"/>
</dbReference>
<dbReference type="AlphaFoldDB" id="A0A8N4IGZ8"/>
<dbReference type="RefSeq" id="XP_073104570.1">
    <property type="nucleotide sequence ID" value="XM_073248469.1"/>
</dbReference>
<feature type="domain" description="PORR" evidence="2">
    <location>
        <begin position="49"/>
        <end position="377"/>
    </location>
</feature>
<evidence type="ECO:0000256" key="1">
    <source>
        <dbReference type="SAM" id="Coils"/>
    </source>
</evidence>
<evidence type="ECO:0000313" key="3">
    <source>
        <dbReference type="Proteomes" id="UP000504607"/>
    </source>
</evidence>
<dbReference type="GeneID" id="105057294"/>
<accession>A0A8N4IGZ8</accession>
<dbReference type="PANTHER" id="PTHR31476:SF3">
    <property type="entry name" value="UBIQUITIN CARBOXYL-TERMINAL HYDROLASE FAMILY PROTEIN"/>
    <property type="match status" value="1"/>
</dbReference>
<dbReference type="RefSeq" id="XP_073104568.1">
    <property type="nucleotide sequence ID" value="XM_073248467.1"/>
</dbReference>
<evidence type="ECO:0000313" key="4">
    <source>
        <dbReference type="RefSeq" id="XP_029124020.1"/>
    </source>
</evidence>
<dbReference type="KEGG" id="egu:105057294"/>
<evidence type="ECO:0000259" key="2">
    <source>
        <dbReference type="Pfam" id="PF11955"/>
    </source>
</evidence>
<protein>
    <submittedName>
        <fullName evidence="4">Protein WHAT'S THIS FACTOR 1 homolog, chloroplastic</fullName>
    </submittedName>
</protein>
<dbReference type="InterPro" id="IPR021099">
    <property type="entry name" value="PORR_domain"/>
</dbReference>
<dbReference type="PANTHER" id="PTHR31476">
    <property type="entry name" value="PROTEIN WHAT'S THIS FACTOR 1 HOMOLOG, CHLOROPLASTIC"/>
    <property type="match status" value="1"/>
</dbReference>
<sequence length="415" mass="48391">MRSFVRFHFSLPLQTLNPTEPNARLRSPWPFSLLTQAASISSLKVAWRKDRLLDSAIERDKRWRLCARVVREVLNEPGHAIPLRYLEKRRERLRLPVKVKTFLCRYPNLFDLYPDRVKPKTEPVPFLRPSPRLHSFLALEASLRARHEPLVLAKLCKLLMMSRDKVIPAEKLLNVKRDFGFPDDLLTSLVPKYPHLLRLVGSPGEGKSFLELVSWNEEYAKSVIEQRADEEGRLTGIRMRPNFTVRLPPGFYLKKEMREWVRDWLELPYVSPYADASGLHPASPEMEKRMVGVLHEVLSLSLLRRVAVPVLGKFYEEYRFSNAFANTFTRHSGIFYVSLKGGIKTAMLREAYDQGELVDRDPLLEISDKFAEMMEDGYNEYMERLRTKREAMQKDLELMAKRNAELSEDESSEKL</sequence>
<organism evidence="3 4">
    <name type="scientific">Elaeis guineensis var. tenera</name>
    <name type="common">Oil palm</name>
    <dbReference type="NCBI Taxonomy" id="51953"/>
    <lineage>
        <taxon>Eukaryota</taxon>
        <taxon>Viridiplantae</taxon>
        <taxon>Streptophyta</taxon>
        <taxon>Embryophyta</taxon>
        <taxon>Tracheophyta</taxon>
        <taxon>Spermatophyta</taxon>
        <taxon>Magnoliopsida</taxon>
        <taxon>Liliopsida</taxon>
        <taxon>Arecaceae</taxon>
        <taxon>Arecoideae</taxon>
        <taxon>Cocoseae</taxon>
        <taxon>Elaeidinae</taxon>
        <taxon>Elaeis</taxon>
    </lineage>
</organism>
<feature type="coiled-coil region" evidence="1">
    <location>
        <begin position="382"/>
        <end position="409"/>
    </location>
</feature>
<reference evidence="4" key="1">
    <citation type="submission" date="2025-08" db="UniProtKB">
        <authorList>
            <consortium name="RefSeq"/>
        </authorList>
    </citation>
    <scope>IDENTIFICATION</scope>
</reference>
<dbReference type="InterPro" id="IPR045040">
    <property type="entry name" value="PORR_fam"/>
</dbReference>
<dbReference type="GO" id="GO:0003723">
    <property type="term" value="F:RNA binding"/>
    <property type="evidence" value="ECO:0007669"/>
    <property type="project" value="InterPro"/>
</dbReference>
<dbReference type="RefSeq" id="XP_073104569.1">
    <property type="nucleotide sequence ID" value="XM_073248468.1"/>
</dbReference>
<gene>
    <name evidence="4" type="primary">LOC105057294</name>
</gene>